<keyword evidence="2" id="KW-1185">Reference proteome</keyword>
<dbReference type="Proteomes" id="UP001642483">
    <property type="component" value="Unassembled WGS sequence"/>
</dbReference>
<proteinExistence type="predicted"/>
<evidence type="ECO:0000313" key="2">
    <source>
        <dbReference type="Proteomes" id="UP001642483"/>
    </source>
</evidence>
<accession>A0ABP0F3X3</accession>
<sequence>MIANAIIAIRVVTNKDLEEISLPEGFEFSGFAPLSQTEHEPRFALITECASPQQRVKAFNCIHLDLSRDIVEYLCGMKQPTTCIQARKVS</sequence>
<dbReference type="EMBL" id="CAWYQH010000002">
    <property type="protein sequence ID" value="CAK8673140.1"/>
    <property type="molecule type" value="Genomic_DNA"/>
</dbReference>
<organism evidence="1 2">
    <name type="scientific">Clavelina lepadiformis</name>
    <name type="common">Light-bulb sea squirt</name>
    <name type="synonym">Ascidia lepadiformis</name>
    <dbReference type="NCBI Taxonomy" id="159417"/>
    <lineage>
        <taxon>Eukaryota</taxon>
        <taxon>Metazoa</taxon>
        <taxon>Chordata</taxon>
        <taxon>Tunicata</taxon>
        <taxon>Ascidiacea</taxon>
        <taxon>Aplousobranchia</taxon>
        <taxon>Clavelinidae</taxon>
        <taxon>Clavelina</taxon>
    </lineage>
</organism>
<comment type="caution">
    <text evidence="1">The sequence shown here is derived from an EMBL/GenBank/DDBJ whole genome shotgun (WGS) entry which is preliminary data.</text>
</comment>
<name>A0ABP0F3X3_CLALP</name>
<evidence type="ECO:0000313" key="1">
    <source>
        <dbReference type="EMBL" id="CAK8673140.1"/>
    </source>
</evidence>
<protein>
    <submittedName>
        <fullName evidence="1">Uncharacterized protein</fullName>
    </submittedName>
</protein>
<gene>
    <name evidence="1" type="ORF">CVLEPA_LOCUS2922</name>
</gene>
<reference evidence="1 2" key="1">
    <citation type="submission" date="2024-02" db="EMBL/GenBank/DDBJ databases">
        <authorList>
            <person name="Daric V."/>
            <person name="Darras S."/>
        </authorList>
    </citation>
    <scope>NUCLEOTIDE SEQUENCE [LARGE SCALE GENOMIC DNA]</scope>
</reference>